<dbReference type="eggNOG" id="COG0646">
    <property type="taxonomic scope" value="Bacteria"/>
</dbReference>
<reference evidence="5 6" key="1">
    <citation type="submission" date="2011-11" db="EMBL/GenBank/DDBJ databases">
        <title>The Noncontiguous Finished genome of Desulfosporosinus youngiae DSM 17734.</title>
        <authorList>
            <consortium name="US DOE Joint Genome Institute (JGI-PGF)"/>
            <person name="Lucas S."/>
            <person name="Han J."/>
            <person name="Lapidus A."/>
            <person name="Cheng J.-F."/>
            <person name="Goodwin L."/>
            <person name="Pitluck S."/>
            <person name="Peters L."/>
            <person name="Ovchinnikova G."/>
            <person name="Lu M."/>
            <person name="Land M.L."/>
            <person name="Hauser L."/>
            <person name="Pester M."/>
            <person name="Spring S."/>
            <person name="Ollivier B."/>
            <person name="Rattei T."/>
            <person name="Klenk H.-P."/>
            <person name="Wagner M."/>
            <person name="Loy A."/>
            <person name="Woyke T.J."/>
        </authorList>
    </citation>
    <scope>NUCLEOTIDE SEQUENCE [LARGE SCALE GENOMIC DNA]</scope>
    <source>
        <strain evidence="5 6">DSM 17734</strain>
    </source>
</reference>
<sequence length="427" mass="46433">MKRFLSSVRERVLLYDGSKGVMLQKRGLTGNEAAEAWNLSKPDEVKNLYNLYKQAGSDVIQTNTFPGNKVTLEKHGLGDKTYPINFAGVKLAKEVAGETTYVAASVGPTGMILEPAGDLSFDQAYTVFKEQLRAIEDAGADLVNFETFTDLNELRAAILAAKETTSLPIIASVTFNENSRTMSGNSAEVCAIVCESLGAEVVGANCSGGPDSLIEPIKKMRSVVSIPLSVKANAGMPELVNGEAVYGQKPEQFSSYTKEFIENGVRLIGGCCGTTPEFIRAVKKELEGIKAPDLELKSSSALASAFNHLLFANDKEYSAAELSLKDDKAVNMLKKGDFYQLLQDYRTAAMDYLLIDFGDMTESFDVLGFSNTISFAIKKPLILKSESVELLTKFLRYYPGRAGVILTEKTKGSLPQLRHYGALILNS</sequence>
<dbReference type="GO" id="GO:0008705">
    <property type="term" value="F:methionine synthase activity"/>
    <property type="evidence" value="ECO:0007669"/>
    <property type="project" value="TreeGrafter"/>
</dbReference>
<feature type="binding site" evidence="3">
    <location>
        <position position="272"/>
    </location>
    <ligand>
        <name>Zn(2+)</name>
        <dbReference type="ChEBI" id="CHEBI:29105"/>
    </ligand>
</feature>
<dbReference type="Pfam" id="PF02574">
    <property type="entry name" value="S-methyl_trans"/>
    <property type="match status" value="1"/>
</dbReference>
<dbReference type="GO" id="GO:0032259">
    <property type="term" value="P:methylation"/>
    <property type="evidence" value="ECO:0007669"/>
    <property type="project" value="UniProtKB-KW"/>
</dbReference>
<feature type="binding site" evidence="3">
    <location>
        <position position="206"/>
    </location>
    <ligand>
        <name>Zn(2+)</name>
        <dbReference type="ChEBI" id="CHEBI:29105"/>
    </ligand>
</feature>
<keyword evidence="3" id="KW-0479">Metal-binding</keyword>
<feature type="binding site" evidence="3">
    <location>
        <position position="271"/>
    </location>
    <ligand>
        <name>Zn(2+)</name>
        <dbReference type="ChEBI" id="CHEBI:29105"/>
    </ligand>
</feature>
<dbReference type="HOGENOM" id="CLU_004914_3_0_9"/>
<dbReference type="InterPro" id="IPR036589">
    <property type="entry name" value="HCY_dom_sf"/>
</dbReference>
<dbReference type="AlphaFoldDB" id="H5XXK5"/>
<keyword evidence="6" id="KW-1185">Reference proteome</keyword>
<dbReference type="PANTHER" id="PTHR45833:SF2">
    <property type="entry name" value="BIFUNCTIONAL HOMOCYSTEINE S-METHYLTRANSFERASE_5,10-METHYLENETETRAHYDROFOLATE REDUCTASE"/>
    <property type="match status" value="1"/>
</dbReference>
<keyword evidence="2 3" id="KW-0808">Transferase</keyword>
<evidence type="ECO:0000256" key="3">
    <source>
        <dbReference type="PROSITE-ProRule" id="PRU00333"/>
    </source>
</evidence>
<proteinExistence type="predicted"/>
<comment type="cofactor">
    <cofactor evidence="3">
        <name>Zn(2+)</name>
        <dbReference type="ChEBI" id="CHEBI:29105"/>
    </cofactor>
</comment>
<evidence type="ECO:0000259" key="4">
    <source>
        <dbReference type="PROSITE" id="PS50970"/>
    </source>
</evidence>
<evidence type="ECO:0000313" key="6">
    <source>
        <dbReference type="Proteomes" id="UP000005104"/>
    </source>
</evidence>
<feature type="domain" description="Hcy-binding" evidence="4">
    <location>
        <begin position="1"/>
        <end position="286"/>
    </location>
</feature>
<dbReference type="PANTHER" id="PTHR45833">
    <property type="entry name" value="METHIONINE SYNTHASE"/>
    <property type="match status" value="1"/>
</dbReference>
<organism evidence="5 6">
    <name type="scientific">Desulfosporosinus youngiae DSM 17734</name>
    <dbReference type="NCBI Taxonomy" id="768710"/>
    <lineage>
        <taxon>Bacteria</taxon>
        <taxon>Bacillati</taxon>
        <taxon>Bacillota</taxon>
        <taxon>Clostridia</taxon>
        <taxon>Eubacteriales</taxon>
        <taxon>Desulfitobacteriaceae</taxon>
        <taxon>Desulfosporosinus</taxon>
    </lineage>
</organism>
<evidence type="ECO:0000313" key="5">
    <source>
        <dbReference type="EMBL" id="EHQ91211.1"/>
    </source>
</evidence>
<accession>H5XXK5</accession>
<dbReference type="Proteomes" id="UP000005104">
    <property type="component" value="Chromosome"/>
</dbReference>
<dbReference type="OrthoDB" id="9803687at2"/>
<evidence type="ECO:0000256" key="1">
    <source>
        <dbReference type="ARBA" id="ARBA00022603"/>
    </source>
</evidence>
<dbReference type="RefSeq" id="WP_007786036.1">
    <property type="nucleotide sequence ID" value="NZ_CM001441.1"/>
</dbReference>
<dbReference type="InterPro" id="IPR050554">
    <property type="entry name" value="Met_Synthase/Corrinoid"/>
</dbReference>
<name>H5XXK5_9FIRM</name>
<dbReference type="STRING" id="768710.DesyoDRAFT_4255"/>
<dbReference type="PROSITE" id="PS50970">
    <property type="entry name" value="HCY"/>
    <property type="match status" value="1"/>
</dbReference>
<dbReference type="Gene3D" id="3.20.20.330">
    <property type="entry name" value="Homocysteine-binding-like domain"/>
    <property type="match status" value="1"/>
</dbReference>
<dbReference type="GO" id="GO:0005829">
    <property type="term" value="C:cytosol"/>
    <property type="evidence" value="ECO:0007669"/>
    <property type="project" value="TreeGrafter"/>
</dbReference>
<dbReference type="InterPro" id="IPR003726">
    <property type="entry name" value="HCY_dom"/>
</dbReference>
<gene>
    <name evidence="5" type="ORF">DesyoDRAFT_4255</name>
</gene>
<dbReference type="SUPFAM" id="SSF82282">
    <property type="entry name" value="Homocysteine S-methyltransferase"/>
    <property type="match status" value="1"/>
</dbReference>
<dbReference type="GO" id="GO:0046872">
    <property type="term" value="F:metal ion binding"/>
    <property type="evidence" value="ECO:0007669"/>
    <property type="project" value="UniProtKB-KW"/>
</dbReference>
<protein>
    <submittedName>
        <fullName evidence="5">Cobalamin-dependent methionine synthase I</fullName>
    </submittedName>
</protein>
<dbReference type="EMBL" id="CM001441">
    <property type="protein sequence ID" value="EHQ91211.1"/>
    <property type="molecule type" value="Genomic_DNA"/>
</dbReference>
<keyword evidence="3" id="KW-0862">Zinc</keyword>
<evidence type="ECO:0000256" key="2">
    <source>
        <dbReference type="ARBA" id="ARBA00022679"/>
    </source>
</evidence>
<keyword evidence="1 3" id="KW-0489">Methyltransferase</keyword>